<dbReference type="CDD" id="cd07765">
    <property type="entry name" value="KRAB_A-box"/>
    <property type="match status" value="2"/>
</dbReference>
<evidence type="ECO:0000256" key="1">
    <source>
        <dbReference type="SAM" id="MobiDB-lite"/>
    </source>
</evidence>
<dbReference type="InterPro" id="IPR050169">
    <property type="entry name" value="Krueppel_C2H2_ZnF"/>
</dbReference>
<feature type="domain" description="KRAB" evidence="2">
    <location>
        <begin position="131"/>
        <end position="176"/>
    </location>
</feature>
<evidence type="ECO:0000259" key="2">
    <source>
        <dbReference type="PROSITE" id="PS50805"/>
    </source>
</evidence>
<accession>A0ABM5FGK7</accession>
<name>A0ABM5FGK7_9SAUR</name>
<dbReference type="GeneID" id="140701269"/>
<feature type="domain" description="KRAB" evidence="2">
    <location>
        <begin position="28"/>
        <end position="97"/>
    </location>
</feature>
<keyword evidence="3" id="KW-1185">Reference proteome</keyword>
<reference evidence="4" key="2">
    <citation type="submission" date="2025-08" db="UniProtKB">
        <authorList>
            <consortium name="RefSeq"/>
        </authorList>
    </citation>
    <scope>IDENTIFICATION</scope>
</reference>
<evidence type="ECO:0000313" key="3">
    <source>
        <dbReference type="Proteomes" id="UP001652642"/>
    </source>
</evidence>
<reference evidence="3" key="1">
    <citation type="submission" date="2025-05" db="UniProtKB">
        <authorList>
            <consortium name="RefSeq"/>
        </authorList>
    </citation>
    <scope>NUCLEOTIDE SEQUENCE [LARGE SCALE GENOMIC DNA]</scope>
</reference>
<evidence type="ECO:0000313" key="4">
    <source>
        <dbReference type="RefSeq" id="XP_072844525.1"/>
    </source>
</evidence>
<protein>
    <submittedName>
        <fullName evidence="4">Zinc finger protein 560-like</fullName>
    </submittedName>
</protein>
<dbReference type="Pfam" id="PF01352">
    <property type="entry name" value="KRAB"/>
    <property type="match status" value="2"/>
</dbReference>
<dbReference type="InterPro" id="IPR001909">
    <property type="entry name" value="KRAB"/>
</dbReference>
<feature type="region of interest" description="Disordered" evidence="1">
    <location>
        <begin position="1"/>
        <end position="23"/>
    </location>
</feature>
<dbReference type="SMART" id="SM00349">
    <property type="entry name" value="KRAB"/>
    <property type="match status" value="2"/>
</dbReference>
<gene>
    <name evidence="4" type="primary">LOC140701269</name>
</gene>
<dbReference type="RefSeq" id="XP_072844525.1">
    <property type="nucleotide sequence ID" value="XM_072988424.1"/>
</dbReference>
<sequence length="176" mass="20650">MHTPHRRAKKKSYSKNREGKRRGGVTSVTFEDVTLFFTKGQWNLLDQHHRALYKEVMQENYDNMASLGFPLGKPVLISWLEQDPWFPDQLALEEVGTTSQYNPPCTMECPFPPRSKKRESMATVEEAQEPVTFEEVAVYFTKEEWDLLDLGQRFLYREVMMENYENVSTLGKEFLV</sequence>
<dbReference type="PANTHER" id="PTHR23232:SF133">
    <property type="entry name" value="RIKEN CDNA 1700020N01 GENE"/>
    <property type="match status" value="1"/>
</dbReference>
<dbReference type="PANTHER" id="PTHR23232">
    <property type="entry name" value="KRAB DOMAIN C2H2 ZINC FINGER"/>
    <property type="match status" value="1"/>
</dbReference>
<dbReference type="Proteomes" id="UP001652642">
    <property type="component" value="Chromosome 2"/>
</dbReference>
<proteinExistence type="predicted"/>
<dbReference type="PROSITE" id="PS50805">
    <property type="entry name" value="KRAB"/>
    <property type="match status" value="2"/>
</dbReference>
<organism evidence="3 4">
    <name type="scientific">Pogona vitticeps</name>
    <name type="common">central bearded dragon</name>
    <dbReference type="NCBI Taxonomy" id="103695"/>
    <lineage>
        <taxon>Eukaryota</taxon>
        <taxon>Metazoa</taxon>
        <taxon>Chordata</taxon>
        <taxon>Craniata</taxon>
        <taxon>Vertebrata</taxon>
        <taxon>Euteleostomi</taxon>
        <taxon>Lepidosauria</taxon>
        <taxon>Squamata</taxon>
        <taxon>Bifurcata</taxon>
        <taxon>Unidentata</taxon>
        <taxon>Episquamata</taxon>
        <taxon>Toxicofera</taxon>
        <taxon>Iguania</taxon>
        <taxon>Acrodonta</taxon>
        <taxon>Agamidae</taxon>
        <taxon>Amphibolurinae</taxon>
        <taxon>Pogona</taxon>
    </lineage>
</organism>
<dbReference type="SUPFAM" id="SSF109640">
    <property type="entry name" value="KRAB domain (Kruppel-associated box)"/>
    <property type="match status" value="2"/>
</dbReference>
<dbReference type="InterPro" id="IPR036051">
    <property type="entry name" value="KRAB_dom_sf"/>
</dbReference>
<dbReference type="Gene3D" id="6.10.140.140">
    <property type="match status" value="2"/>
</dbReference>